<reference evidence="2 3" key="1">
    <citation type="journal article" name="Nat. Commun.">
        <title>Undinarchaeota illuminate DPANN phylogeny and the impact of gene transfer on archaeal evolution.</title>
        <authorList>
            <person name="Dombrowski N."/>
            <person name="Williams T.A."/>
            <person name="Sun J."/>
            <person name="Woodcroft B.J."/>
            <person name="Lee J.H."/>
            <person name="Minh B.Q."/>
            <person name="Rinke C."/>
            <person name="Spang A."/>
        </authorList>
    </citation>
    <scope>NUCLEOTIDE SEQUENCE [LARGE SCALE GENOMIC DNA]</scope>
    <source>
        <strain evidence="2">MAG_bin1129</strain>
    </source>
</reference>
<dbReference type="InterPro" id="IPR013373">
    <property type="entry name" value="Flagellin/pilin_N_arc"/>
</dbReference>
<evidence type="ECO:0000256" key="1">
    <source>
        <dbReference type="SAM" id="Phobius"/>
    </source>
</evidence>
<dbReference type="AlphaFoldDB" id="A0A832VB86"/>
<organism evidence="2 3">
    <name type="scientific">Candidatus Naiadarchaeum limnaeum</name>
    <dbReference type="NCBI Taxonomy" id="2756139"/>
    <lineage>
        <taxon>Archaea</taxon>
        <taxon>Candidatus Undinarchaeota</taxon>
        <taxon>Candidatus Undinarchaeia</taxon>
        <taxon>Candidatus Naiadarchaeales</taxon>
        <taxon>Candidatus Naiadarchaeaceae</taxon>
        <taxon>Candidatus Naiadarchaeum</taxon>
    </lineage>
</organism>
<comment type="caution">
    <text evidence="2">The sequence shown here is derived from an EMBL/GenBank/DDBJ whole genome shotgun (WGS) entry which is preliminary data.</text>
</comment>
<keyword evidence="1" id="KW-0472">Membrane</keyword>
<evidence type="ECO:0008006" key="4">
    <source>
        <dbReference type="Google" id="ProtNLM"/>
    </source>
</evidence>
<evidence type="ECO:0000313" key="3">
    <source>
        <dbReference type="Proteomes" id="UP000646946"/>
    </source>
</evidence>
<keyword evidence="1" id="KW-0812">Transmembrane</keyword>
<dbReference type="EMBL" id="DVAB01000050">
    <property type="protein sequence ID" value="HIK00976.1"/>
    <property type="molecule type" value="Genomic_DNA"/>
</dbReference>
<protein>
    <recommendedName>
        <fullName evidence="4">Archaeal Type IV pilin N-terminal domain-containing protein</fullName>
    </recommendedName>
</protein>
<keyword evidence="1" id="KW-1133">Transmembrane helix</keyword>
<accession>A0A832VB86</accession>
<dbReference type="NCBIfam" id="TIGR02537">
    <property type="entry name" value="arch_flag_Nterm"/>
    <property type="match status" value="1"/>
</dbReference>
<dbReference type="Proteomes" id="UP000646946">
    <property type="component" value="Unassembled WGS sequence"/>
</dbReference>
<name>A0A832VB86_9ARCH</name>
<proteinExistence type="predicted"/>
<keyword evidence="3" id="KW-1185">Reference proteome</keyword>
<gene>
    <name evidence="2" type="ORF">H1016_05590</name>
</gene>
<sequence length="161" mass="17782">MMLNFEARHRKGVTPIIAVILLLMMTIAIAGLSYVFIQRYQSNLQSTTENVTKRSEQAFKVNLKVEGYNTTCGNASSWVLVRINVRNSGAEPARNVQLFIDDALINGSSNATLGAGVSTSYLLANDSCSAWINKTRTIKLTSDEQEAQRLFTFSCSFNQSC</sequence>
<evidence type="ECO:0000313" key="2">
    <source>
        <dbReference type="EMBL" id="HIK00976.1"/>
    </source>
</evidence>
<feature type="transmembrane region" description="Helical" evidence="1">
    <location>
        <begin position="12"/>
        <end position="37"/>
    </location>
</feature>